<dbReference type="InterPro" id="IPR014752">
    <property type="entry name" value="Arrestin-like_C"/>
</dbReference>
<name>A0A9Q1D8U3_CONCO</name>
<dbReference type="SUPFAM" id="SSF81296">
    <property type="entry name" value="E set domains"/>
    <property type="match status" value="2"/>
</dbReference>
<protein>
    <recommendedName>
        <fullName evidence="2">Arrestin C-terminal-like domain-containing protein</fullName>
    </recommendedName>
</protein>
<keyword evidence="4" id="KW-1185">Reference proteome</keyword>
<dbReference type="GO" id="GO:0007399">
    <property type="term" value="P:nervous system development"/>
    <property type="evidence" value="ECO:0007669"/>
    <property type="project" value="UniProtKB-ARBA"/>
</dbReference>
<dbReference type="GO" id="GO:0015031">
    <property type="term" value="P:protein transport"/>
    <property type="evidence" value="ECO:0007669"/>
    <property type="project" value="TreeGrafter"/>
</dbReference>
<comment type="caution">
    <text evidence="3">The sequence shown here is derived from an EMBL/GenBank/DDBJ whole genome shotgun (WGS) entry which is preliminary data.</text>
</comment>
<organism evidence="3 4">
    <name type="scientific">Conger conger</name>
    <name type="common">Conger eel</name>
    <name type="synonym">Muraena conger</name>
    <dbReference type="NCBI Taxonomy" id="82655"/>
    <lineage>
        <taxon>Eukaryota</taxon>
        <taxon>Metazoa</taxon>
        <taxon>Chordata</taxon>
        <taxon>Craniata</taxon>
        <taxon>Vertebrata</taxon>
        <taxon>Euteleostomi</taxon>
        <taxon>Actinopterygii</taxon>
        <taxon>Neopterygii</taxon>
        <taxon>Teleostei</taxon>
        <taxon>Anguilliformes</taxon>
        <taxon>Congridae</taxon>
        <taxon>Conger</taxon>
    </lineage>
</organism>
<dbReference type="Proteomes" id="UP001152803">
    <property type="component" value="Unassembled WGS sequence"/>
</dbReference>
<accession>A0A9Q1D8U3</accession>
<sequence>MFEGTIESFTITYDSLNERETLSCGDVIKGQISFKVSQQMNICAIMLAIKGEANVVWYNGYDKNRRTYNAREEYFNIKEVLLGEYNNGLGEGKIVLREGTHVYPFSIQLPQGNFPSSFKGLHGSVVYCLEAEIHRPWRMPKEFRSEFNFVNDIDANHPQLLVPQVASSSKELCCLCCTTGPVALGFQLEKKGYVPGETIKIIVEFENATSRTLIPSVALVQTQTFYTRFRTSKKHESRDLALVEGEHLTPHNSTVWESAMLQIPADTPTNLSRCRIMEVEYSLEVRVSIPRGFNLRATVPLVICSIPACQPSA</sequence>
<dbReference type="InterPro" id="IPR050357">
    <property type="entry name" value="Arrestin_domain-protein"/>
</dbReference>
<evidence type="ECO:0000313" key="3">
    <source>
        <dbReference type="EMBL" id="KAJ8262993.1"/>
    </source>
</evidence>
<dbReference type="EMBL" id="JAFJMO010000011">
    <property type="protein sequence ID" value="KAJ8262993.1"/>
    <property type="molecule type" value="Genomic_DNA"/>
</dbReference>
<proteinExistence type="inferred from homology"/>
<dbReference type="InterPro" id="IPR011022">
    <property type="entry name" value="Arrestin_C-like"/>
</dbReference>
<reference evidence="3" key="1">
    <citation type="journal article" date="2023" name="Science">
        <title>Genome structures resolve the early diversification of teleost fishes.</title>
        <authorList>
            <person name="Parey E."/>
            <person name="Louis A."/>
            <person name="Montfort J."/>
            <person name="Bouchez O."/>
            <person name="Roques C."/>
            <person name="Iampietro C."/>
            <person name="Lluch J."/>
            <person name="Castinel A."/>
            <person name="Donnadieu C."/>
            <person name="Desvignes T."/>
            <person name="Floi Bucao C."/>
            <person name="Jouanno E."/>
            <person name="Wen M."/>
            <person name="Mejri S."/>
            <person name="Dirks R."/>
            <person name="Jansen H."/>
            <person name="Henkel C."/>
            <person name="Chen W.J."/>
            <person name="Zahm M."/>
            <person name="Cabau C."/>
            <person name="Klopp C."/>
            <person name="Thompson A.W."/>
            <person name="Robinson-Rechavi M."/>
            <person name="Braasch I."/>
            <person name="Lecointre G."/>
            <person name="Bobe J."/>
            <person name="Postlethwait J.H."/>
            <person name="Berthelot C."/>
            <person name="Roest Crollius H."/>
            <person name="Guiguen Y."/>
        </authorList>
    </citation>
    <scope>NUCLEOTIDE SEQUENCE</scope>
    <source>
        <strain evidence="3">Concon-B</strain>
    </source>
</reference>
<dbReference type="GO" id="GO:0005886">
    <property type="term" value="C:plasma membrane"/>
    <property type="evidence" value="ECO:0007669"/>
    <property type="project" value="TreeGrafter"/>
</dbReference>
<dbReference type="InterPro" id="IPR011021">
    <property type="entry name" value="Arrestin-like_N"/>
</dbReference>
<dbReference type="PANTHER" id="PTHR11188:SF135">
    <property type="entry name" value="ARRESTIN DOMAIN CONTAINING 3-LIKE-RELATED"/>
    <property type="match status" value="1"/>
</dbReference>
<dbReference type="Gene3D" id="2.60.40.640">
    <property type="match status" value="2"/>
</dbReference>
<dbReference type="AlphaFoldDB" id="A0A9Q1D8U3"/>
<gene>
    <name evidence="3" type="ORF">COCON_G00154500</name>
</gene>
<comment type="similarity">
    <text evidence="1">Belongs to the arrestin family.</text>
</comment>
<dbReference type="InterPro" id="IPR014756">
    <property type="entry name" value="Ig_E-set"/>
</dbReference>
<dbReference type="Pfam" id="PF02752">
    <property type="entry name" value="Arrestin_C"/>
    <property type="match status" value="1"/>
</dbReference>
<evidence type="ECO:0000259" key="2">
    <source>
        <dbReference type="SMART" id="SM01017"/>
    </source>
</evidence>
<dbReference type="OrthoDB" id="2333384at2759"/>
<dbReference type="Pfam" id="PF00339">
    <property type="entry name" value="Arrestin_N"/>
    <property type="match status" value="1"/>
</dbReference>
<evidence type="ECO:0000256" key="1">
    <source>
        <dbReference type="ARBA" id="ARBA00005298"/>
    </source>
</evidence>
<feature type="domain" description="Arrestin C-terminal-like" evidence="2">
    <location>
        <begin position="178"/>
        <end position="308"/>
    </location>
</feature>
<dbReference type="SMART" id="SM01017">
    <property type="entry name" value="Arrestin_C"/>
    <property type="match status" value="1"/>
</dbReference>
<dbReference type="GO" id="GO:0005737">
    <property type="term" value="C:cytoplasm"/>
    <property type="evidence" value="ECO:0007669"/>
    <property type="project" value="TreeGrafter"/>
</dbReference>
<evidence type="ECO:0000313" key="4">
    <source>
        <dbReference type="Proteomes" id="UP001152803"/>
    </source>
</evidence>
<dbReference type="PANTHER" id="PTHR11188">
    <property type="entry name" value="ARRESTIN DOMAIN CONTAINING PROTEIN"/>
    <property type="match status" value="1"/>
</dbReference>